<dbReference type="PANTHER" id="PTHR48007">
    <property type="entry name" value="LEUCINE-RICH REPEAT RECEPTOR-LIKE PROTEIN KINASE PXC1"/>
    <property type="match status" value="1"/>
</dbReference>
<dbReference type="FunFam" id="3.80.10.10:FF:000299">
    <property type="entry name" value="Piriformospora indica-insensitive protein 2"/>
    <property type="match status" value="1"/>
</dbReference>
<dbReference type="Gene3D" id="3.80.10.10">
    <property type="entry name" value="Ribonuclease Inhibitor"/>
    <property type="match status" value="3"/>
</dbReference>
<dbReference type="Proteomes" id="UP000015105">
    <property type="component" value="Chromosome 6D"/>
</dbReference>
<keyword evidence="10" id="KW-0675">Receptor</keyword>
<reference evidence="14" key="3">
    <citation type="journal article" date="2017" name="Nature">
        <title>Genome sequence of the progenitor of the wheat D genome Aegilops tauschii.</title>
        <authorList>
            <person name="Luo M.C."/>
            <person name="Gu Y.Q."/>
            <person name="Puiu D."/>
            <person name="Wang H."/>
            <person name="Twardziok S.O."/>
            <person name="Deal K.R."/>
            <person name="Huo N."/>
            <person name="Zhu T."/>
            <person name="Wang L."/>
            <person name="Wang Y."/>
            <person name="McGuire P.E."/>
            <person name="Liu S."/>
            <person name="Long H."/>
            <person name="Ramasamy R.K."/>
            <person name="Rodriguez J.C."/>
            <person name="Van S.L."/>
            <person name="Yuan L."/>
            <person name="Wang Z."/>
            <person name="Xia Z."/>
            <person name="Xiao L."/>
            <person name="Anderson O.D."/>
            <person name="Ouyang S."/>
            <person name="Liang Y."/>
            <person name="Zimin A.V."/>
            <person name="Pertea G."/>
            <person name="Qi P."/>
            <person name="Bennetzen J.L."/>
            <person name="Dai X."/>
            <person name="Dawson M.W."/>
            <person name="Muller H.G."/>
            <person name="Kugler K."/>
            <person name="Rivarola-Duarte L."/>
            <person name="Spannagl M."/>
            <person name="Mayer K.F.X."/>
            <person name="Lu F.H."/>
            <person name="Bevan M.W."/>
            <person name="Leroy P."/>
            <person name="Li P."/>
            <person name="You F.M."/>
            <person name="Sun Q."/>
            <person name="Liu Z."/>
            <person name="Lyons E."/>
            <person name="Wicker T."/>
            <person name="Salzberg S.L."/>
            <person name="Devos K.M."/>
            <person name="Dvorak J."/>
        </authorList>
    </citation>
    <scope>NUCLEOTIDE SEQUENCE [LARGE SCALE GENOMIC DNA]</scope>
    <source>
        <strain evidence="14">cv. AL8/78</strain>
    </source>
</reference>
<dbReference type="Pfam" id="PF08263">
    <property type="entry name" value="LRRNT_2"/>
    <property type="match status" value="1"/>
</dbReference>
<evidence type="ECO:0000256" key="5">
    <source>
        <dbReference type="ARBA" id="ARBA00022692"/>
    </source>
</evidence>
<dbReference type="FunFam" id="3.80.10.10:FF:000413">
    <property type="entry name" value="Inactive leucine-rich repeat receptor-like protein kinase"/>
    <property type="match status" value="1"/>
</dbReference>
<evidence type="ECO:0000256" key="2">
    <source>
        <dbReference type="ARBA" id="ARBA00004236"/>
    </source>
</evidence>
<feature type="compositionally biased region" description="Polar residues" evidence="12">
    <location>
        <begin position="1"/>
        <end position="14"/>
    </location>
</feature>
<keyword evidence="11" id="KW-0325">Glycoprotein</keyword>
<keyword evidence="4" id="KW-0433">Leucine-rich repeat</keyword>
<dbReference type="FunFam" id="3.80.10.10:FF:000129">
    <property type="entry name" value="Leucine-rich repeat receptor-like kinase"/>
    <property type="match status" value="1"/>
</dbReference>
<proteinExistence type="predicted"/>
<keyword evidence="6" id="KW-0732">Signal</keyword>
<dbReference type="Gramene" id="AET6Gv20970700.2">
    <property type="protein sequence ID" value="AET6Gv20970700.2"/>
    <property type="gene ID" value="AET6Gv20970700"/>
</dbReference>
<evidence type="ECO:0000256" key="12">
    <source>
        <dbReference type="SAM" id="MobiDB-lite"/>
    </source>
</evidence>
<dbReference type="InterPro" id="IPR032675">
    <property type="entry name" value="LRR_dom_sf"/>
</dbReference>
<reference evidence="15" key="2">
    <citation type="journal article" date="2017" name="Nat. Plants">
        <title>The Aegilops tauschii genome reveals multiple impacts of transposons.</title>
        <authorList>
            <person name="Zhao G."/>
            <person name="Zou C."/>
            <person name="Li K."/>
            <person name="Wang K."/>
            <person name="Li T."/>
            <person name="Gao L."/>
            <person name="Zhang X."/>
            <person name="Wang H."/>
            <person name="Yang Z."/>
            <person name="Liu X."/>
            <person name="Jiang W."/>
            <person name="Mao L."/>
            <person name="Kong X."/>
            <person name="Jiao Y."/>
            <person name="Jia J."/>
        </authorList>
    </citation>
    <scope>NUCLEOTIDE SEQUENCE [LARGE SCALE GENOMIC DNA]</scope>
    <source>
        <strain evidence="15">cv. AL8/78</strain>
    </source>
</reference>
<evidence type="ECO:0000313" key="14">
    <source>
        <dbReference type="EnsemblPlants" id="AET6Gv20970700.2"/>
    </source>
</evidence>
<dbReference type="Pfam" id="PF00560">
    <property type="entry name" value="LRR_1"/>
    <property type="match status" value="2"/>
</dbReference>
<evidence type="ECO:0000256" key="3">
    <source>
        <dbReference type="ARBA" id="ARBA00022475"/>
    </source>
</evidence>
<evidence type="ECO:0000256" key="9">
    <source>
        <dbReference type="ARBA" id="ARBA00023136"/>
    </source>
</evidence>
<keyword evidence="5" id="KW-0812">Transmembrane</keyword>
<evidence type="ECO:0000256" key="1">
    <source>
        <dbReference type="ARBA" id="ARBA00004167"/>
    </source>
</evidence>
<dbReference type="InterPro" id="IPR001611">
    <property type="entry name" value="Leu-rich_rpt"/>
</dbReference>
<comment type="subcellular location">
    <subcellularLocation>
        <location evidence="2">Cell membrane</location>
    </subcellularLocation>
    <subcellularLocation>
        <location evidence="1">Membrane</location>
        <topology evidence="1">Single-pass membrane protein</topology>
    </subcellularLocation>
</comment>
<dbReference type="InterPro" id="IPR013210">
    <property type="entry name" value="LRR_N_plant-typ"/>
</dbReference>
<accession>A0A453Q4K5</accession>
<dbReference type="PRINTS" id="PR00019">
    <property type="entry name" value="LEURICHRPT"/>
</dbReference>
<evidence type="ECO:0000256" key="11">
    <source>
        <dbReference type="ARBA" id="ARBA00023180"/>
    </source>
</evidence>
<evidence type="ECO:0000256" key="6">
    <source>
        <dbReference type="ARBA" id="ARBA00022729"/>
    </source>
</evidence>
<dbReference type="Pfam" id="PF13855">
    <property type="entry name" value="LRR_8"/>
    <property type="match status" value="3"/>
</dbReference>
<dbReference type="SUPFAM" id="SSF52058">
    <property type="entry name" value="L domain-like"/>
    <property type="match status" value="1"/>
</dbReference>
<dbReference type="EnsemblPlants" id="AET6Gv20970700.2">
    <property type="protein sequence ID" value="AET6Gv20970700.2"/>
    <property type="gene ID" value="AET6Gv20970700"/>
</dbReference>
<feature type="domain" description="Leucine-rich repeat-containing N-terminal plant-type" evidence="13">
    <location>
        <begin position="78"/>
        <end position="116"/>
    </location>
</feature>
<feature type="region of interest" description="Disordered" evidence="12">
    <location>
        <begin position="1"/>
        <end position="21"/>
    </location>
</feature>
<evidence type="ECO:0000256" key="7">
    <source>
        <dbReference type="ARBA" id="ARBA00022737"/>
    </source>
</evidence>
<evidence type="ECO:0000256" key="4">
    <source>
        <dbReference type="ARBA" id="ARBA00022614"/>
    </source>
</evidence>
<sequence length="401" mass="44032">PTQLTGFTADTPQSPAGGGKTMQERLPFRVIRPSKGDMAISQAARLATMLMLLPLLLISCGVGSILCSSMTTVHDNSTDMISLLDFKRAITNDSRQALTSWHTSFPLCSWEGVHCSSGRVTKLYLRQRGLFGRISSSLGNLTFLRTLDLSKNGFTGELPPLNRLHRLEYLDLGKNSLRGTIPDTLTNCSKLRSLDLSANLLMGEIPLGIGRLSNLRKVWLSSNNLTGTIPPSLRNNSQLEDIVLTDNRFMGTIPDEMGSFPSLVYLGLAGNMLSGGIPETLYKYNQSSLEYLYLYSNMLGKTLPSNFGDTFPDLKHLCLDNNNFEGHLPASLGNISGLRLLNFSSNNFIGQVPGSFGNLEQLEYLILQRNNFWGFIPIELGGLKQLTHLDLSDNNLQGGVP</sequence>
<protein>
    <recommendedName>
        <fullName evidence="13">Leucine-rich repeat-containing N-terminal plant-type domain-containing protein</fullName>
    </recommendedName>
</protein>
<keyword evidence="8" id="KW-1133">Transmembrane helix</keyword>
<reference evidence="14" key="4">
    <citation type="submission" date="2019-03" db="UniProtKB">
        <authorList>
            <consortium name="EnsemblPlants"/>
        </authorList>
    </citation>
    <scope>IDENTIFICATION</scope>
</reference>
<keyword evidence="15" id="KW-1185">Reference proteome</keyword>
<evidence type="ECO:0000256" key="10">
    <source>
        <dbReference type="ARBA" id="ARBA00023170"/>
    </source>
</evidence>
<dbReference type="AlphaFoldDB" id="A0A453Q4K5"/>
<reference evidence="14" key="5">
    <citation type="journal article" date="2021" name="G3 (Bethesda)">
        <title>Aegilops tauschii genome assembly Aet v5.0 features greater sequence contiguity and improved annotation.</title>
        <authorList>
            <person name="Wang L."/>
            <person name="Zhu T."/>
            <person name="Rodriguez J.C."/>
            <person name="Deal K.R."/>
            <person name="Dubcovsky J."/>
            <person name="McGuire P.E."/>
            <person name="Lux T."/>
            <person name="Spannagl M."/>
            <person name="Mayer K.F.X."/>
            <person name="Baldrich P."/>
            <person name="Meyers B.C."/>
            <person name="Huo N."/>
            <person name="Gu Y.Q."/>
            <person name="Zhou H."/>
            <person name="Devos K.M."/>
            <person name="Bennetzen J.L."/>
            <person name="Unver T."/>
            <person name="Budak H."/>
            <person name="Gulick P.J."/>
            <person name="Galiba G."/>
            <person name="Kalapos B."/>
            <person name="Nelson D.R."/>
            <person name="Li P."/>
            <person name="You F.M."/>
            <person name="Luo M.C."/>
            <person name="Dvorak J."/>
        </authorList>
    </citation>
    <scope>NUCLEOTIDE SEQUENCE [LARGE SCALE GENOMIC DNA]</scope>
    <source>
        <strain evidence="14">cv. AL8/78</strain>
    </source>
</reference>
<dbReference type="InterPro" id="IPR046959">
    <property type="entry name" value="PRK1-6/SRF4-like"/>
</dbReference>
<evidence type="ECO:0000259" key="13">
    <source>
        <dbReference type="Pfam" id="PF08263"/>
    </source>
</evidence>
<keyword evidence="9" id="KW-0472">Membrane</keyword>
<evidence type="ECO:0000256" key="8">
    <source>
        <dbReference type="ARBA" id="ARBA00022989"/>
    </source>
</evidence>
<keyword evidence="7" id="KW-0677">Repeat</keyword>
<evidence type="ECO:0000313" key="15">
    <source>
        <dbReference type="Proteomes" id="UP000015105"/>
    </source>
</evidence>
<dbReference type="PANTHER" id="PTHR48007:SF76">
    <property type="entry name" value="OS03G0145102 PROTEIN"/>
    <property type="match status" value="1"/>
</dbReference>
<organism evidence="14 15">
    <name type="scientific">Aegilops tauschii subsp. strangulata</name>
    <name type="common">Goatgrass</name>
    <dbReference type="NCBI Taxonomy" id="200361"/>
    <lineage>
        <taxon>Eukaryota</taxon>
        <taxon>Viridiplantae</taxon>
        <taxon>Streptophyta</taxon>
        <taxon>Embryophyta</taxon>
        <taxon>Tracheophyta</taxon>
        <taxon>Spermatophyta</taxon>
        <taxon>Magnoliopsida</taxon>
        <taxon>Liliopsida</taxon>
        <taxon>Poales</taxon>
        <taxon>Poaceae</taxon>
        <taxon>BOP clade</taxon>
        <taxon>Pooideae</taxon>
        <taxon>Triticodae</taxon>
        <taxon>Triticeae</taxon>
        <taxon>Triticinae</taxon>
        <taxon>Aegilops</taxon>
    </lineage>
</organism>
<dbReference type="STRING" id="200361.A0A453Q4K5"/>
<name>A0A453Q4K5_AEGTS</name>
<keyword evidence="3" id="KW-1003">Cell membrane</keyword>
<dbReference type="GO" id="GO:0005886">
    <property type="term" value="C:plasma membrane"/>
    <property type="evidence" value="ECO:0007669"/>
    <property type="project" value="UniProtKB-SubCell"/>
</dbReference>
<reference evidence="15" key="1">
    <citation type="journal article" date="2014" name="Science">
        <title>Ancient hybridizations among the ancestral genomes of bread wheat.</title>
        <authorList>
            <consortium name="International Wheat Genome Sequencing Consortium,"/>
            <person name="Marcussen T."/>
            <person name="Sandve S.R."/>
            <person name="Heier L."/>
            <person name="Spannagl M."/>
            <person name="Pfeifer M."/>
            <person name="Jakobsen K.S."/>
            <person name="Wulff B.B."/>
            <person name="Steuernagel B."/>
            <person name="Mayer K.F."/>
            <person name="Olsen O.A."/>
        </authorList>
    </citation>
    <scope>NUCLEOTIDE SEQUENCE [LARGE SCALE GENOMIC DNA]</scope>
    <source>
        <strain evidence="15">cv. AL8/78</strain>
    </source>
</reference>